<dbReference type="AlphaFoldDB" id="W8KJA2"/>
<sequence>MRLRLLTAAVMMGLAPVAASNTLDAYLSKDTAQFTFITDSAAIGFGGADLSFGVFFNDDSDYMLTTGLNVVGVPAGEQPLTFGVGGKAYFGFIDTPDDRFQSVALGGEVRYTIPANMPMYLAAEAYYGPRVTTFGDARDLLDASVRYELEVTPGARGFIGYRYLEADMDRRRDYKMDEHVHFGVRFNF</sequence>
<feature type="signal peptide" evidence="1">
    <location>
        <begin position="1"/>
        <end position="19"/>
    </location>
</feature>
<evidence type="ECO:0000313" key="2">
    <source>
        <dbReference type="EMBL" id="AHK79874.1"/>
    </source>
</evidence>
<evidence type="ECO:0000313" key="3">
    <source>
        <dbReference type="Proteomes" id="UP000019442"/>
    </source>
</evidence>
<dbReference type="RefSeq" id="WP_025282371.1">
    <property type="nucleotide sequence ID" value="NZ_CP007268.1"/>
</dbReference>
<dbReference type="HOGENOM" id="CLU_122257_0_0_6"/>
<gene>
    <name evidence="2" type="ORF">M911_12730</name>
</gene>
<dbReference type="InterPro" id="IPR009998">
    <property type="entry name" value="YfaZ"/>
</dbReference>
<dbReference type="PATRIC" id="fig|1354791.3.peg.3034"/>
<dbReference type="OrthoDB" id="6399250at2"/>
<keyword evidence="1" id="KW-0732">Signal</keyword>
<protein>
    <recommendedName>
        <fullName evidence="4">YfaZ family protein</fullName>
    </recommendedName>
</protein>
<organism evidence="2 3">
    <name type="scientific">Ectothiorhodospira haloalkaliphila</name>
    <dbReference type="NCBI Taxonomy" id="421628"/>
    <lineage>
        <taxon>Bacteria</taxon>
        <taxon>Pseudomonadati</taxon>
        <taxon>Pseudomonadota</taxon>
        <taxon>Gammaproteobacteria</taxon>
        <taxon>Chromatiales</taxon>
        <taxon>Ectothiorhodospiraceae</taxon>
        <taxon>Ectothiorhodospira</taxon>
    </lineage>
</organism>
<dbReference type="KEGG" id="hhc:M911_12730"/>
<dbReference type="Proteomes" id="UP000019442">
    <property type="component" value="Chromosome"/>
</dbReference>
<feature type="chain" id="PRO_5004910655" description="YfaZ family protein" evidence="1">
    <location>
        <begin position="20"/>
        <end position="188"/>
    </location>
</feature>
<dbReference type="EMBL" id="CP007268">
    <property type="protein sequence ID" value="AHK79874.1"/>
    <property type="molecule type" value="Genomic_DNA"/>
</dbReference>
<proteinExistence type="predicted"/>
<accession>W8KJA2</accession>
<keyword evidence="3" id="KW-1185">Reference proteome</keyword>
<evidence type="ECO:0000256" key="1">
    <source>
        <dbReference type="SAM" id="SignalP"/>
    </source>
</evidence>
<dbReference type="Pfam" id="PF07437">
    <property type="entry name" value="YfaZ"/>
    <property type="match status" value="1"/>
</dbReference>
<evidence type="ECO:0008006" key="4">
    <source>
        <dbReference type="Google" id="ProtNLM"/>
    </source>
</evidence>
<reference evidence="2 3" key="1">
    <citation type="journal article" date="2014" name="J Genomics">
        <title>Draft Genome Sequence of the Extremely Halophilic Phototrophic Purple Sulfur Bacterium Halorhodospira halochloris.</title>
        <authorList>
            <person name="Singh K.S."/>
            <person name="Kirksey J."/>
            <person name="Hoff W.D."/>
            <person name="Deole R."/>
        </authorList>
    </citation>
    <scope>NUCLEOTIDE SEQUENCE [LARGE SCALE GENOMIC DNA]</scope>
    <source>
        <strain evidence="2 3">A</strain>
    </source>
</reference>
<name>W8KJA2_9GAMM</name>
<reference evidence="3" key="2">
    <citation type="submission" date="2014-02" db="EMBL/GenBank/DDBJ databases">
        <title>Draft Genome Sequence of extremely halophilic bacteria Halorhodospira halochloris.</title>
        <authorList>
            <person name="Singh K.S."/>
        </authorList>
    </citation>
    <scope>NUCLEOTIDE SEQUENCE [LARGE SCALE GENOMIC DNA]</scope>
    <source>
        <strain evidence="3">A</strain>
    </source>
</reference>